<dbReference type="RefSeq" id="WP_263720415.1">
    <property type="nucleotide sequence ID" value="NZ_JAOWLA010000003.1"/>
</dbReference>
<comment type="catalytic activity">
    <reaction evidence="7">
        <text>DNA(n) + a 2'-deoxyribonucleoside 5'-triphosphate = DNA(n+1) + diphosphate</text>
        <dbReference type="Rhea" id="RHEA:22508"/>
        <dbReference type="Rhea" id="RHEA-COMP:17339"/>
        <dbReference type="Rhea" id="RHEA-COMP:17340"/>
        <dbReference type="ChEBI" id="CHEBI:33019"/>
        <dbReference type="ChEBI" id="CHEBI:61560"/>
        <dbReference type="ChEBI" id="CHEBI:173112"/>
        <dbReference type="EC" id="2.7.7.7"/>
    </reaction>
</comment>
<evidence type="ECO:0000313" key="8">
    <source>
        <dbReference type="EMBL" id="MCV2863945.1"/>
    </source>
</evidence>
<dbReference type="PANTHER" id="PTHR34388:SF1">
    <property type="entry name" value="DNA POLYMERASE III SUBUNIT DELTA"/>
    <property type="match status" value="1"/>
</dbReference>
<dbReference type="PANTHER" id="PTHR34388">
    <property type="entry name" value="DNA POLYMERASE III SUBUNIT DELTA"/>
    <property type="match status" value="1"/>
</dbReference>
<gene>
    <name evidence="8" type="ORF">OE647_04220</name>
</gene>
<reference evidence="8 9" key="1">
    <citation type="submission" date="2022-10" db="EMBL/GenBank/DDBJ databases">
        <title>Defluviimonas sp. nov., isolated from ocean surface water.</title>
        <authorList>
            <person name="He W."/>
            <person name="Wang L."/>
            <person name="Zhang D.-F."/>
        </authorList>
    </citation>
    <scope>NUCLEOTIDE SEQUENCE [LARGE SCALE GENOMIC DNA]</scope>
    <source>
        <strain evidence="8 9">WL0075</strain>
    </source>
</reference>
<dbReference type="Gene3D" id="3.40.50.300">
    <property type="entry name" value="P-loop containing nucleotide triphosphate hydrolases"/>
    <property type="match status" value="1"/>
</dbReference>
<comment type="caution">
    <text evidence="8">The sequence shown here is derived from an EMBL/GenBank/DDBJ whole genome shotgun (WGS) entry which is preliminary data.</text>
</comment>
<keyword evidence="5" id="KW-0239">DNA-directed DNA polymerase</keyword>
<keyword evidence="9" id="KW-1185">Reference proteome</keyword>
<evidence type="ECO:0000313" key="9">
    <source>
        <dbReference type="Proteomes" id="UP001652503"/>
    </source>
</evidence>
<dbReference type="NCBIfam" id="TIGR01128">
    <property type="entry name" value="holA"/>
    <property type="match status" value="1"/>
</dbReference>
<dbReference type="InterPro" id="IPR008921">
    <property type="entry name" value="DNA_pol3_clamp-load_cplx_C"/>
</dbReference>
<evidence type="ECO:0000256" key="7">
    <source>
        <dbReference type="ARBA" id="ARBA00049244"/>
    </source>
</evidence>
<protein>
    <recommendedName>
        <fullName evidence="1">DNA-directed DNA polymerase</fullName>
        <ecNumber evidence="1">2.7.7.7</ecNumber>
    </recommendedName>
</protein>
<keyword evidence="4" id="KW-0235">DNA replication</keyword>
<dbReference type="Proteomes" id="UP001652503">
    <property type="component" value="Unassembled WGS sequence"/>
</dbReference>
<evidence type="ECO:0000256" key="1">
    <source>
        <dbReference type="ARBA" id="ARBA00012417"/>
    </source>
</evidence>
<keyword evidence="2" id="KW-0808">Transferase</keyword>
<dbReference type="InterPro" id="IPR027417">
    <property type="entry name" value="P-loop_NTPase"/>
</dbReference>
<accession>A0ABT2YYP8</accession>
<evidence type="ECO:0000256" key="4">
    <source>
        <dbReference type="ARBA" id="ARBA00022705"/>
    </source>
</evidence>
<dbReference type="Gene3D" id="1.20.272.10">
    <property type="match status" value="1"/>
</dbReference>
<dbReference type="EMBL" id="JAOWLA010000003">
    <property type="protein sequence ID" value="MCV2863945.1"/>
    <property type="molecule type" value="Genomic_DNA"/>
</dbReference>
<sequence length="341" mass="36361">MKLTGAAAARYFARPEPDRTGLLIFGQDAMRIALRRQEVVAALVGPEGEAEMRLTRIAAGDLRKDHAMLLDAAKAQGFFPGPRVVLVEDATDGLAPVVAAALSDWRPGDAAVVVTAGPLAAKSALRALFEKHPNAYSIGIYDDPPSREEIEATLARAGLKDVGRDAMAELVGLSRDLDPGDFRQTVEKVALYKFGDSTPLTPAEVELCAPATIEAGLDDLIHATADGRPERIGSLVQRLSGQGMGAVSLCIAATRHFRVLHLAAADPGGASAGIARARPPVIFKHREAMQRQAQTWGLRKLEQALAILTDTDLTLRSSSRAPAMAVMERALLRLAMLGRSR</sequence>
<comment type="similarity">
    <text evidence="6">Belongs to the DNA polymerase HolA subunit family.</text>
</comment>
<proteinExistence type="inferred from homology"/>
<evidence type="ECO:0000256" key="2">
    <source>
        <dbReference type="ARBA" id="ARBA00022679"/>
    </source>
</evidence>
<dbReference type="SUPFAM" id="SSF48019">
    <property type="entry name" value="post-AAA+ oligomerization domain-like"/>
    <property type="match status" value="1"/>
</dbReference>
<evidence type="ECO:0000256" key="6">
    <source>
        <dbReference type="ARBA" id="ARBA00034754"/>
    </source>
</evidence>
<keyword evidence="3" id="KW-0548">Nucleotidyltransferase</keyword>
<organism evidence="8 9">
    <name type="scientific">Albidovulum sediminicola</name>
    <dbReference type="NCBI Taxonomy" id="2984331"/>
    <lineage>
        <taxon>Bacteria</taxon>
        <taxon>Pseudomonadati</taxon>
        <taxon>Pseudomonadota</taxon>
        <taxon>Alphaproteobacteria</taxon>
        <taxon>Rhodobacterales</taxon>
        <taxon>Paracoccaceae</taxon>
        <taxon>Albidovulum</taxon>
    </lineage>
</organism>
<dbReference type="EC" id="2.7.7.7" evidence="1"/>
<name>A0ABT2YYP8_9RHOB</name>
<dbReference type="InterPro" id="IPR005790">
    <property type="entry name" value="DNA_polIII_delta"/>
</dbReference>
<evidence type="ECO:0000256" key="5">
    <source>
        <dbReference type="ARBA" id="ARBA00022932"/>
    </source>
</evidence>
<evidence type="ECO:0000256" key="3">
    <source>
        <dbReference type="ARBA" id="ARBA00022695"/>
    </source>
</evidence>